<dbReference type="PROSITE" id="PS50157">
    <property type="entry name" value="ZINC_FINGER_C2H2_2"/>
    <property type="match status" value="2"/>
</dbReference>
<dbReference type="OrthoDB" id="5976at2759"/>
<dbReference type="Gene3D" id="3.30.160.60">
    <property type="entry name" value="Classic Zinc Finger"/>
    <property type="match status" value="2"/>
</dbReference>
<evidence type="ECO:0000256" key="2">
    <source>
        <dbReference type="ARBA" id="ARBA00022737"/>
    </source>
</evidence>
<evidence type="ECO:0000313" key="8">
    <source>
        <dbReference type="EMBL" id="CDF39015.1"/>
    </source>
</evidence>
<dbReference type="PANTHER" id="PTHR23235">
    <property type="entry name" value="KRUEPPEL-LIKE TRANSCRIPTION FACTOR"/>
    <property type="match status" value="1"/>
</dbReference>
<reference evidence="9" key="1">
    <citation type="journal article" date="2013" name="Proc. Natl. Acad. Sci. U.S.A.">
        <title>Genome structure and metabolic features in the red seaweed Chondrus crispus shed light on evolution of the Archaeplastida.</title>
        <authorList>
            <person name="Collen J."/>
            <person name="Porcel B."/>
            <person name="Carre W."/>
            <person name="Ball S.G."/>
            <person name="Chaparro C."/>
            <person name="Tonon T."/>
            <person name="Barbeyron T."/>
            <person name="Michel G."/>
            <person name="Noel B."/>
            <person name="Valentin K."/>
            <person name="Elias M."/>
            <person name="Artiguenave F."/>
            <person name="Arun A."/>
            <person name="Aury J.M."/>
            <person name="Barbosa-Neto J.F."/>
            <person name="Bothwell J.H."/>
            <person name="Bouget F.Y."/>
            <person name="Brillet L."/>
            <person name="Cabello-Hurtado F."/>
            <person name="Capella-Gutierrez S."/>
            <person name="Charrier B."/>
            <person name="Cladiere L."/>
            <person name="Cock J.M."/>
            <person name="Coelho S.M."/>
            <person name="Colleoni C."/>
            <person name="Czjzek M."/>
            <person name="Da Silva C."/>
            <person name="Delage L."/>
            <person name="Denoeud F."/>
            <person name="Deschamps P."/>
            <person name="Dittami S.M."/>
            <person name="Gabaldon T."/>
            <person name="Gachon C.M."/>
            <person name="Groisillier A."/>
            <person name="Herve C."/>
            <person name="Jabbari K."/>
            <person name="Katinka M."/>
            <person name="Kloareg B."/>
            <person name="Kowalczyk N."/>
            <person name="Labadie K."/>
            <person name="Leblanc C."/>
            <person name="Lopez P.J."/>
            <person name="McLachlan D.H."/>
            <person name="Meslet-Cladiere L."/>
            <person name="Moustafa A."/>
            <person name="Nehr Z."/>
            <person name="Nyvall Collen P."/>
            <person name="Panaud O."/>
            <person name="Partensky F."/>
            <person name="Poulain J."/>
            <person name="Rensing S.A."/>
            <person name="Rousvoal S."/>
            <person name="Samson G."/>
            <person name="Symeonidi A."/>
            <person name="Weissenbach J."/>
            <person name="Zambounis A."/>
            <person name="Wincker P."/>
            <person name="Boyen C."/>
        </authorList>
    </citation>
    <scope>NUCLEOTIDE SEQUENCE [LARGE SCALE GENOMIC DNA]</scope>
    <source>
        <strain evidence="9">cv. Stackhouse</strain>
    </source>
</reference>
<dbReference type="GO" id="GO:0000981">
    <property type="term" value="F:DNA-binding transcription factor activity, RNA polymerase II-specific"/>
    <property type="evidence" value="ECO:0007669"/>
    <property type="project" value="TreeGrafter"/>
</dbReference>
<evidence type="ECO:0000256" key="4">
    <source>
        <dbReference type="ARBA" id="ARBA00022833"/>
    </source>
</evidence>
<evidence type="ECO:0000256" key="5">
    <source>
        <dbReference type="PROSITE-ProRule" id="PRU00042"/>
    </source>
</evidence>
<keyword evidence="2" id="KW-0677">Repeat</keyword>
<keyword evidence="1" id="KW-0479">Metal-binding</keyword>
<proteinExistence type="predicted"/>
<evidence type="ECO:0000256" key="3">
    <source>
        <dbReference type="ARBA" id="ARBA00022771"/>
    </source>
</evidence>
<dbReference type="SUPFAM" id="SSF57667">
    <property type="entry name" value="beta-beta-alpha zinc fingers"/>
    <property type="match status" value="1"/>
</dbReference>
<dbReference type="Gramene" id="CDF39015">
    <property type="protein sequence ID" value="CDF39015"/>
    <property type="gene ID" value="CHC_T00006727001"/>
</dbReference>
<gene>
    <name evidence="8" type="ORF">CHC_T00006727001</name>
</gene>
<protein>
    <recommendedName>
        <fullName evidence="7">C2H2-type domain-containing protein</fullName>
    </recommendedName>
</protein>
<evidence type="ECO:0000256" key="1">
    <source>
        <dbReference type="ARBA" id="ARBA00022723"/>
    </source>
</evidence>
<dbReference type="KEGG" id="ccp:CHC_T00006727001"/>
<name>R7QNS4_CHOCR</name>
<dbReference type="FunFam" id="3.30.160.60:FF:000125">
    <property type="entry name" value="Putative zinc finger protein 143"/>
    <property type="match status" value="1"/>
</dbReference>
<feature type="compositionally biased region" description="Basic and acidic residues" evidence="6">
    <location>
        <begin position="41"/>
        <end position="53"/>
    </location>
</feature>
<sequence length="232" mass="24051">MSNQDSLAPPVTQQEAQARVTAQASAAAAAAAAVAAADASAPDKHQADEHDQHVSTTFPVDPDDIAHHPPAAAPIDDPKKQAPDQEGHLPASDHLDVPHSRAPAIASPAQHMSAVNATHSPPLSHVPSLPGVISPIAKRATTTAPFVCDVVGCGKAFGKKFNLKAHKRVHTGEEPFVCSFPTCGKTFKWKSSLTFHEGLHLNAAEDQAPPQATTAELAGAVAAATNKKTNKV</sequence>
<evidence type="ECO:0000313" key="9">
    <source>
        <dbReference type="Proteomes" id="UP000012073"/>
    </source>
</evidence>
<dbReference type="Proteomes" id="UP000012073">
    <property type="component" value="Unassembled WGS sequence"/>
</dbReference>
<dbReference type="GeneID" id="17326633"/>
<evidence type="ECO:0000256" key="6">
    <source>
        <dbReference type="SAM" id="MobiDB-lite"/>
    </source>
</evidence>
<dbReference type="InterPro" id="IPR013087">
    <property type="entry name" value="Znf_C2H2_type"/>
</dbReference>
<dbReference type="Pfam" id="PF00096">
    <property type="entry name" value="zf-C2H2"/>
    <property type="match status" value="1"/>
</dbReference>
<feature type="compositionally biased region" description="Basic and acidic residues" evidence="6">
    <location>
        <begin position="76"/>
        <end position="99"/>
    </location>
</feature>
<dbReference type="RefSeq" id="XP_005718920.1">
    <property type="nucleotide sequence ID" value="XM_005718863.1"/>
</dbReference>
<organism evidence="8 9">
    <name type="scientific">Chondrus crispus</name>
    <name type="common">Carrageen Irish moss</name>
    <name type="synonym">Polymorpha crispa</name>
    <dbReference type="NCBI Taxonomy" id="2769"/>
    <lineage>
        <taxon>Eukaryota</taxon>
        <taxon>Rhodophyta</taxon>
        <taxon>Florideophyceae</taxon>
        <taxon>Rhodymeniophycidae</taxon>
        <taxon>Gigartinales</taxon>
        <taxon>Gigartinaceae</taxon>
        <taxon>Chondrus</taxon>
    </lineage>
</organism>
<keyword evidence="9" id="KW-1185">Reference proteome</keyword>
<dbReference type="EMBL" id="HG001983">
    <property type="protein sequence ID" value="CDF39015.1"/>
    <property type="molecule type" value="Genomic_DNA"/>
</dbReference>
<dbReference type="GO" id="GO:0000978">
    <property type="term" value="F:RNA polymerase II cis-regulatory region sequence-specific DNA binding"/>
    <property type="evidence" value="ECO:0007669"/>
    <property type="project" value="TreeGrafter"/>
</dbReference>
<feature type="domain" description="C2H2-type" evidence="7">
    <location>
        <begin position="176"/>
        <end position="205"/>
    </location>
</feature>
<feature type="region of interest" description="Disordered" evidence="6">
    <location>
        <begin position="1"/>
        <end position="99"/>
    </location>
</feature>
<dbReference type="InterPro" id="IPR036236">
    <property type="entry name" value="Znf_C2H2_sf"/>
</dbReference>
<dbReference type="PROSITE" id="PS00028">
    <property type="entry name" value="ZINC_FINGER_C2H2_1"/>
    <property type="match status" value="2"/>
</dbReference>
<dbReference type="GO" id="GO:0008270">
    <property type="term" value="F:zinc ion binding"/>
    <property type="evidence" value="ECO:0007669"/>
    <property type="project" value="UniProtKB-KW"/>
</dbReference>
<keyword evidence="4" id="KW-0862">Zinc</keyword>
<dbReference type="SMART" id="SM00355">
    <property type="entry name" value="ZnF_C2H2"/>
    <property type="match status" value="2"/>
</dbReference>
<evidence type="ECO:0000259" key="7">
    <source>
        <dbReference type="PROSITE" id="PS50157"/>
    </source>
</evidence>
<feature type="domain" description="C2H2-type" evidence="7">
    <location>
        <begin position="146"/>
        <end position="175"/>
    </location>
</feature>
<feature type="compositionally biased region" description="Low complexity" evidence="6">
    <location>
        <begin position="16"/>
        <end position="40"/>
    </location>
</feature>
<dbReference type="PANTHER" id="PTHR23235:SF120">
    <property type="entry name" value="KRUPPEL-LIKE FACTOR 15"/>
    <property type="match status" value="1"/>
</dbReference>
<dbReference type="STRING" id="2769.R7QNS4"/>
<dbReference type="AlphaFoldDB" id="R7QNS4"/>
<keyword evidence="3 5" id="KW-0863">Zinc-finger</keyword>
<accession>R7QNS4</accession>
<feature type="compositionally biased region" description="Polar residues" evidence="6">
    <location>
        <begin position="1"/>
        <end position="15"/>
    </location>
</feature>